<proteinExistence type="predicted"/>
<reference evidence="2 3" key="1">
    <citation type="submission" date="2015-08" db="EMBL/GenBank/DDBJ databases">
        <authorList>
            <person name="Babu N.S."/>
            <person name="Beckwith C.J."/>
            <person name="Beseler K.G."/>
            <person name="Brison A."/>
            <person name="Carone J.V."/>
            <person name="Caskin T.P."/>
            <person name="Diamond M."/>
            <person name="Durham M.E."/>
            <person name="Foxe J.M."/>
            <person name="Go M."/>
            <person name="Henderson B.A."/>
            <person name="Jones I.B."/>
            <person name="McGettigan J.A."/>
            <person name="Micheletti S.J."/>
            <person name="Nasrallah M.E."/>
            <person name="Ortiz D."/>
            <person name="Piller C.R."/>
            <person name="Privatt S.R."/>
            <person name="Schneider S.L."/>
            <person name="Sharp S."/>
            <person name="Smith T.C."/>
            <person name="Stanton J.D."/>
            <person name="Ullery H.E."/>
            <person name="Wilson R.J."/>
            <person name="Serrano M.G."/>
            <person name="Buck G."/>
            <person name="Lee V."/>
            <person name="Wang Y."/>
            <person name="Carvalho R."/>
            <person name="Voegtly L."/>
            <person name="Shi R."/>
            <person name="Duckworth R."/>
            <person name="Johnson A."/>
            <person name="Loviza R."/>
            <person name="Walstead R."/>
            <person name="Shah Z."/>
            <person name="Kiflezghi M."/>
            <person name="Wade K."/>
            <person name="Ball S.L."/>
            <person name="Bradley K.W."/>
            <person name="Asai D.J."/>
            <person name="Bowman C.A."/>
            <person name="Russell D.A."/>
            <person name="Pope W.H."/>
            <person name="Jacobs-Sera D."/>
            <person name="Hendrix R.W."/>
            <person name="Hatfull G.F."/>
        </authorList>
    </citation>
    <scope>NUCLEOTIDE SEQUENCE [LARGE SCALE GENOMIC DNA]</scope>
    <source>
        <strain evidence="2 3">PUDD_83A45</strain>
    </source>
</reference>
<accession>A0A0K1RD53</accession>
<dbReference type="STRING" id="156976.AK829_09670"/>
<dbReference type="PROSITE" id="PS51257">
    <property type="entry name" value="PROKAR_LIPOPROTEIN"/>
    <property type="match status" value="1"/>
</dbReference>
<evidence type="ECO:0000313" key="3">
    <source>
        <dbReference type="Proteomes" id="UP000060016"/>
    </source>
</evidence>
<evidence type="ECO:0000256" key="1">
    <source>
        <dbReference type="SAM" id="SignalP"/>
    </source>
</evidence>
<keyword evidence="1" id="KW-0732">Signal</keyword>
<feature type="chain" id="PRO_5039442419" description="DUF5642 domain-containing protein" evidence="1">
    <location>
        <begin position="23"/>
        <end position="234"/>
    </location>
</feature>
<organism evidence="2 3">
    <name type="scientific">Corynebacterium riegelii</name>
    <dbReference type="NCBI Taxonomy" id="156976"/>
    <lineage>
        <taxon>Bacteria</taxon>
        <taxon>Bacillati</taxon>
        <taxon>Actinomycetota</taxon>
        <taxon>Actinomycetes</taxon>
        <taxon>Mycobacteriales</taxon>
        <taxon>Corynebacteriaceae</taxon>
        <taxon>Corynebacterium</taxon>
    </lineage>
</organism>
<name>A0A0K1RD53_9CORY</name>
<feature type="signal peptide" evidence="1">
    <location>
        <begin position="1"/>
        <end position="22"/>
    </location>
</feature>
<evidence type="ECO:0000313" key="2">
    <source>
        <dbReference type="EMBL" id="AKV59360.1"/>
    </source>
</evidence>
<dbReference type="EMBL" id="CP012342">
    <property type="protein sequence ID" value="AKV59360.1"/>
    <property type="molecule type" value="Genomic_DNA"/>
</dbReference>
<protein>
    <recommendedName>
        <fullName evidence="4">DUF5642 domain-containing protein</fullName>
    </recommendedName>
</protein>
<dbReference type="RefSeq" id="WP_052205648.1">
    <property type="nucleotide sequence ID" value="NZ_CP012342.1"/>
</dbReference>
<dbReference type="KEGG" id="crie:AK829_09670"/>
<dbReference type="AlphaFoldDB" id="A0A0K1RD53"/>
<evidence type="ECO:0008006" key="4">
    <source>
        <dbReference type="Google" id="ProtNLM"/>
    </source>
</evidence>
<keyword evidence="3" id="KW-1185">Reference proteome</keyword>
<dbReference type="PATRIC" id="fig|156976.3.peg.1943"/>
<dbReference type="Proteomes" id="UP000060016">
    <property type="component" value="Chromosome"/>
</dbReference>
<sequence>MSTIRQCKKLGSVLVISSLLLAAGCSTSGETGGQEAAAPAASAVPYPQLLEGITYKGQPVVVASPEELEETIQTFGEWGPGGFEIQLDPPECGPLYGGDGLKYNFEKLSPETFTVATAETDGFSVRVYNKDAYLNPEAKKLPQDDPKLAKTCQDYSITTEYGTIQSHIEALPFKGNTDRGYAHIQTSQSDDMEYEMFYTAAWKNDAYVTLSHTAVDPESIDAGFETLNMILDRL</sequence>
<gene>
    <name evidence="2" type="ORF">AK829_09670</name>
</gene>